<keyword evidence="1" id="KW-0812">Transmembrane</keyword>
<organism evidence="2 3">
    <name type="scientific">Prorocentrum cordatum</name>
    <dbReference type="NCBI Taxonomy" id="2364126"/>
    <lineage>
        <taxon>Eukaryota</taxon>
        <taxon>Sar</taxon>
        <taxon>Alveolata</taxon>
        <taxon>Dinophyceae</taxon>
        <taxon>Prorocentrales</taxon>
        <taxon>Prorocentraceae</taxon>
        <taxon>Prorocentrum</taxon>
    </lineage>
</organism>
<keyword evidence="1" id="KW-0472">Membrane</keyword>
<dbReference type="Proteomes" id="UP001189429">
    <property type="component" value="Unassembled WGS sequence"/>
</dbReference>
<proteinExistence type="predicted"/>
<evidence type="ECO:0000313" key="3">
    <source>
        <dbReference type="Proteomes" id="UP001189429"/>
    </source>
</evidence>
<reference evidence="2" key="1">
    <citation type="submission" date="2023-10" db="EMBL/GenBank/DDBJ databases">
        <authorList>
            <person name="Chen Y."/>
            <person name="Shah S."/>
            <person name="Dougan E. K."/>
            <person name="Thang M."/>
            <person name="Chan C."/>
        </authorList>
    </citation>
    <scope>NUCLEOTIDE SEQUENCE [LARGE SCALE GENOMIC DNA]</scope>
</reference>
<sequence length="159" mass="16970">MTSSPFEAAPAGFPATRKLGAVGARPPGGARERAHVSGAALAPAPGPGSPSATTRIDSPTRTGLAAWTLPVATASGLFALLLLRFFLGPPRRPLHRSLDNFSLSREASWRGDDSGRLPEATFRRAQPPRRIIDIGRLARHTRFARRASDSTAFCEPQVH</sequence>
<evidence type="ECO:0000256" key="1">
    <source>
        <dbReference type="SAM" id="Phobius"/>
    </source>
</evidence>
<keyword evidence="1" id="KW-1133">Transmembrane helix</keyword>
<protein>
    <submittedName>
        <fullName evidence="2">Uncharacterized protein</fullName>
    </submittedName>
</protein>
<name>A0ABN9PIU6_9DINO</name>
<accession>A0ABN9PIU6</accession>
<comment type="caution">
    <text evidence="2">The sequence shown here is derived from an EMBL/GenBank/DDBJ whole genome shotgun (WGS) entry which is preliminary data.</text>
</comment>
<dbReference type="EMBL" id="CAUYUJ010000864">
    <property type="protein sequence ID" value="CAK0792914.1"/>
    <property type="molecule type" value="Genomic_DNA"/>
</dbReference>
<keyword evidence="3" id="KW-1185">Reference proteome</keyword>
<feature type="transmembrane region" description="Helical" evidence="1">
    <location>
        <begin position="64"/>
        <end position="87"/>
    </location>
</feature>
<evidence type="ECO:0000313" key="2">
    <source>
        <dbReference type="EMBL" id="CAK0792914.1"/>
    </source>
</evidence>
<gene>
    <name evidence="2" type="ORF">PCOR1329_LOCUS3360</name>
</gene>